<dbReference type="EMBL" id="SMNA01000021">
    <property type="protein sequence ID" value="TDE88120.1"/>
    <property type="molecule type" value="Genomic_DNA"/>
</dbReference>
<dbReference type="SUPFAM" id="SSF51419">
    <property type="entry name" value="PLP-binding barrel"/>
    <property type="match status" value="1"/>
</dbReference>
<protein>
    <submittedName>
        <fullName evidence="4">Amino acid deaminase</fullName>
    </submittedName>
</protein>
<dbReference type="PANTHER" id="PTHR28004">
    <property type="entry name" value="ZGC:162816-RELATED"/>
    <property type="match status" value="1"/>
</dbReference>
<dbReference type="InterPro" id="IPR042208">
    <property type="entry name" value="D-ser_dehydrat-like_sf"/>
</dbReference>
<comment type="similarity">
    <text evidence="1">Belongs to the DSD1 family.</text>
</comment>
<feature type="domain" description="D-serine dehydratase-like" evidence="3">
    <location>
        <begin position="309"/>
        <end position="408"/>
    </location>
</feature>
<dbReference type="SMART" id="SM01119">
    <property type="entry name" value="D-ser_dehydrat"/>
    <property type="match status" value="1"/>
</dbReference>
<keyword evidence="2" id="KW-0456">Lyase</keyword>
<gene>
    <name evidence="4" type="ORF">EXU48_24050</name>
</gene>
<comment type="caution">
    <text evidence="4">The sequence shown here is derived from an EMBL/GenBank/DDBJ whole genome shotgun (WGS) entry which is preliminary data.</text>
</comment>
<evidence type="ECO:0000313" key="4">
    <source>
        <dbReference type="EMBL" id="TDE88120.1"/>
    </source>
</evidence>
<reference evidence="4 5" key="1">
    <citation type="submission" date="2019-03" db="EMBL/GenBank/DDBJ databases">
        <title>Genomic features of bacteria from cold environments.</title>
        <authorList>
            <person name="Shen L."/>
        </authorList>
    </citation>
    <scope>NUCLEOTIDE SEQUENCE [LARGE SCALE GENOMIC DNA]</scope>
    <source>
        <strain evidence="5">T3246-1</strain>
    </source>
</reference>
<dbReference type="InterPro" id="IPR029066">
    <property type="entry name" value="PLP-binding_barrel"/>
</dbReference>
<dbReference type="Proteomes" id="UP000504882">
    <property type="component" value="Unassembled WGS sequence"/>
</dbReference>
<evidence type="ECO:0000256" key="1">
    <source>
        <dbReference type="ARBA" id="ARBA00005323"/>
    </source>
</evidence>
<proteinExistence type="inferred from homology"/>
<evidence type="ECO:0000259" key="3">
    <source>
        <dbReference type="SMART" id="SM01119"/>
    </source>
</evidence>
<dbReference type="InterPro" id="IPR001608">
    <property type="entry name" value="Ala_racemase_N"/>
</dbReference>
<dbReference type="PANTHER" id="PTHR28004:SF8">
    <property type="entry name" value="D-SERINE DEAMINASE"/>
    <property type="match status" value="1"/>
</dbReference>
<evidence type="ECO:0000313" key="5">
    <source>
        <dbReference type="Proteomes" id="UP000504882"/>
    </source>
</evidence>
<dbReference type="Gene3D" id="3.20.20.10">
    <property type="entry name" value="Alanine racemase"/>
    <property type="match status" value="1"/>
</dbReference>
<dbReference type="Pfam" id="PF01168">
    <property type="entry name" value="Ala_racemase_N"/>
    <property type="match status" value="1"/>
</dbReference>
<dbReference type="InterPro" id="IPR051466">
    <property type="entry name" value="D-amino_acid_metab_enzyme"/>
</dbReference>
<accession>A0ABY2DWF5</accession>
<dbReference type="Gene3D" id="2.40.37.20">
    <property type="entry name" value="D-serine dehydratase-like domain"/>
    <property type="match status" value="1"/>
</dbReference>
<evidence type="ECO:0000256" key="2">
    <source>
        <dbReference type="ARBA" id="ARBA00023239"/>
    </source>
</evidence>
<dbReference type="InterPro" id="IPR026956">
    <property type="entry name" value="D-ser_dehydrat-like_dom"/>
</dbReference>
<sequence length="425" mass="44032">MSQTDPDRAEALDMSELGGLPAEPLGKVLGPGFDGLARSTLASTRAPVAALTTPYLTIDASAVADNIAALQRWCDERGYLLAPHGKTTMAPQLWSRQLAAGAWGITVATLAQLNVALAFGVRRIQLANPLATGAGAGRARAALRTDPHREILSWVDSEAAVAALADPSGPELPVLLDIGRPGGRTGVRDLDEAGVVAARIRATPGVRLAGSAAYEGAIGGDPSRAEIGAFAAHVLHVHREVALPAAGPDAYLSIAGSDHLGEVTDGLSDLTGADGRVIVRSGVSIAHDDGHYRRAQDGAPPNAPRFRSALRLVATVLAVHDGGVALLDTGRRDAGHDQGLPVPLELWRTGRAAQAALDPAPVAAVNDQHAFVPASTFGATPEVGDRVVLGISHPCTTFDKWRDIVEVDGRLTPDSVAVGLVRTFF</sequence>
<name>A0ABY2DWF5_9MICO</name>
<dbReference type="RefSeq" id="WP_133110243.1">
    <property type="nucleotide sequence ID" value="NZ_SMNA01000021.1"/>
</dbReference>
<keyword evidence="5" id="KW-1185">Reference proteome</keyword>
<dbReference type="Pfam" id="PF14031">
    <property type="entry name" value="D-ser_dehydrat"/>
    <property type="match status" value="1"/>
</dbReference>
<organism evidence="4 5">
    <name type="scientific">Occultella glacieicola</name>
    <dbReference type="NCBI Taxonomy" id="2518684"/>
    <lineage>
        <taxon>Bacteria</taxon>
        <taxon>Bacillati</taxon>
        <taxon>Actinomycetota</taxon>
        <taxon>Actinomycetes</taxon>
        <taxon>Micrococcales</taxon>
        <taxon>Ruaniaceae</taxon>
        <taxon>Occultella</taxon>
    </lineage>
</organism>